<organism evidence="1 2">
    <name type="scientific">Halosquirtibacter laminarini</name>
    <dbReference type="NCBI Taxonomy" id="3374600"/>
    <lineage>
        <taxon>Bacteria</taxon>
        <taxon>Pseudomonadati</taxon>
        <taxon>Bacteroidota</taxon>
        <taxon>Bacteroidia</taxon>
        <taxon>Marinilabiliales</taxon>
        <taxon>Prolixibacteraceae</taxon>
        <taxon>Halosquirtibacter</taxon>
    </lineage>
</organism>
<keyword evidence="2" id="KW-1185">Reference proteome</keyword>
<accession>A0AC61NNB7</accession>
<dbReference type="Proteomes" id="UP000826212">
    <property type="component" value="Chromosome"/>
</dbReference>
<evidence type="ECO:0000313" key="2">
    <source>
        <dbReference type="Proteomes" id="UP000826212"/>
    </source>
</evidence>
<reference evidence="1" key="1">
    <citation type="submission" date="2021-08" db="EMBL/GenBank/DDBJ databases">
        <title>Novel anaerobic bacterium isolated from sea squirt in East Sea, Republic of Korea.</title>
        <authorList>
            <person name="Nguyen T.H."/>
            <person name="Li Z."/>
            <person name="Lee Y.-J."/>
            <person name="Ko J."/>
            <person name="Kim S.-G."/>
        </authorList>
    </citation>
    <scope>NUCLEOTIDE SEQUENCE</scope>
    <source>
        <strain evidence="1">KCTC 25031</strain>
    </source>
</reference>
<evidence type="ECO:0000313" key="1">
    <source>
        <dbReference type="EMBL" id="QZE13002.1"/>
    </source>
</evidence>
<sequence length="217" mass="24709">MNLKKEIPNWIIISLPFIYLAFVWSELPQTIPIHWNIDGEIDRYGSKISLFFISLLLPLSTYLILHFLPKIDPKKKMKKMGRKLASLKLLLTSVMSIIAIFIIYAAKHKTIGDPNYFLLLNGLLFTIIGNSMKTIPPNYFLGIKVPWTLESETVWKATHKLGGVIWFVGGLIVILSSLILPIKTSNTLFIIIISIMVIVPIAYSGILFRKLKRENTI</sequence>
<proteinExistence type="predicted"/>
<name>A0AC61NNB7_9BACT</name>
<protein>
    <submittedName>
        <fullName evidence="1">SdpI family protein</fullName>
    </submittedName>
</protein>
<gene>
    <name evidence="1" type="ORF">K4L44_10415</name>
</gene>
<dbReference type="EMBL" id="CP081303">
    <property type="protein sequence ID" value="QZE13002.1"/>
    <property type="molecule type" value="Genomic_DNA"/>
</dbReference>